<dbReference type="AlphaFoldDB" id="A0AB39DAE1"/>
<protein>
    <submittedName>
        <fullName evidence="1">Uncharacterized protein</fullName>
    </submittedName>
</protein>
<dbReference type="EMBL" id="CP158255">
    <property type="protein sequence ID" value="XDJ50969.1"/>
    <property type="molecule type" value="Genomic_DNA"/>
</dbReference>
<dbReference type="RefSeq" id="WP_368647317.1">
    <property type="nucleotide sequence ID" value="NZ_CP158255.1"/>
</dbReference>
<name>A0AB39DAE1_9BURK</name>
<proteinExistence type="predicted"/>
<gene>
    <name evidence="1" type="ORF">ABRZ09_03675</name>
</gene>
<evidence type="ECO:0000313" key="1">
    <source>
        <dbReference type="EMBL" id="XDJ50969.1"/>
    </source>
</evidence>
<accession>A0AB39DAE1</accession>
<reference evidence="1" key="1">
    <citation type="submission" date="2024-05" db="EMBL/GenBank/DDBJ databases">
        <authorList>
            <person name="Luo Y.-C."/>
            <person name="Nicholds J."/>
            <person name="Mortimer T."/>
            <person name="Maboni G."/>
        </authorList>
    </citation>
    <scope>NUCLEOTIDE SEQUENCE</scope>
    <source>
        <strain evidence="1">151108</strain>
    </source>
</reference>
<organism evidence="1">
    <name type="scientific">Castellaniella ginsengisoli</name>
    <dbReference type="NCBI Taxonomy" id="546114"/>
    <lineage>
        <taxon>Bacteria</taxon>
        <taxon>Pseudomonadati</taxon>
        <taxon>Pseudomonadota</taxon>
        <taxon>Betaproteobacteria</taxon>
        <taxon>Burkholderiales</taxon>
        <taxon>Alcaligenaceae</taxon>
        <taxon>Castellaniella</taxon>
    </lineage>
</organism>
<sequence length="50" mass="5532">MTDTYTPVLTDTEIAQALSDAGVTDYAEIPLRYDLEIARVIERAAIEGYP</sequence>